<gene>
    <name evidence="1" type="ORF">RSOL_350540</name>
</gene>
<dbReference type="AlphaFoldDB" id="X8JB82"/>
<sequence>MQELIAVFAFPYPCILTVVRYWTMPLRLGQEHYCGNTSYMCHWSFLCFLRLVKYRGKLCKTFPLYYDHLKGATIGF</sequence>
<proteinExistence type="predicted"/>
<name>X8JB82_9AGAM</name>
<evidence type="ECO:0000313" key="2">
    <source>
        <dbReference type="Proteomes" id="UP000030108"/>
    </source>
</evidence>
<reference evidence="2" key="1">
    <citation type="journal article" date="2014" name="Genome Announc.">
        <title>Draft genome sequence of the plant-pathogenic soil fungus Rhizoctonia solani anastomosis group 3 strain Rhs1AP.</title>
        <authorList>
            <person name="Cubeta M.A."/>
            <person name="Thomas E."/>
            <person name="Dean R.A."/>
            <person name="Jabaji S."/>
            <person name="Neate S.M."/>
            <person name="Tavantzis S."/>
            <person name="Toda T."/>
            <person name="Vilgalys R."/>
            <person name="Bharathan N."/>
            <person name="Fedorova-Abrams N."/>
            <person name="Pakala S.B."/>
            <person name="Pakala S.M."/>
            <person name="Zafar N."/>
            <person name="Joardar V."/>
            <person name="Losada L."/>
            <person name="Nierman W.C."/>
        </authorList>
    </citation>
    <scope>NUCLEOTIDE SEQUENCE [LARGE SCALE GENOMIC DNA]</scope>
    <source>
        <strain evidence="2">AG-3</strain>
    </source>
</reference>
<accession>X8JB82</accession>
<dbReference type="EMBL" id="JATN01000319">
    <property type="protein sequence ID" value="EUC60536.1"/>
    <property type="molecule type" value="Genomic_DNA"/>
</dbReference>
<evidence type="ECO:0000313" key="1">
    <source>
        <dbReference type="EMBL" id="EUC60536.1"/>
    </source>
</evidence>
<dbReference type="Proteomes" id="UP000030108">
    <property type="component" value="Unassembled WGS sequence"/>
</dbReference>
<protein>
    <submittedName>
        <fullName evidence="1">Uncharacterized protein</fullName>
    </submittedName>
</protein>
<organism evidence="1 2">
    <name type="scientific">Rhizoctonia solani AG-3 Rhs1AP</name>
    <dbReference type="NCBI Taxonomy" id="1086054"/>
    <lineage>
        <taxon>Eukaryota</taxon>
        <taxon>Fungi</taxon>
        <taxon>Dikarya</taxon>
        <taxon>Basidiomycota</taxon>
        <taxon>Agaricomycotina</taxon>
        <taxon>Agaricomycetes</taxon>
        <taxon>Cantharellales</taxon>
        <taxon>Ceratobasidiaceae</taxon>
        <taxon>Rhizoctonia</taxon>
    </lineage>
</organism>
<comment type="caution">
    <text evidence="1">The sequence shown here is derived from an EMBL/GenBank/DDBJ whole genome shotgun (WGS) entry which is preliminary data.</text>
</comment>